<name>A0A0D7A916_9AGAR</name>
<dbReference type="AlphaFoldDB" id="A0A0D7A916"/>
<protein>
    <submittedName>
        <fullName evidence="1">Uncharacterized protein</fullName>
    </submittedName>
</protein>
<organism evidence="1 2">
    <name type="scientific">Fistulina hepatica ATCC 64428</name>
    <dbReference type="NCBI Taxonomy" id="1128425"/>
    <lineage>
        <taxon>Eukaryota</taxon>
        <taxon>Fungi</taxon>
        <taxon>Dikarya</taxon>
        <taxon>Basidiomycota</taxon>
        <taxon>Agaricomycotina</taxon>
        <taxon>Agaricomycetes</taxon>
        <taxon>Agaricomycetidae</taxon>
        <taxon>Agaricales</taxon>
        <taxon>Fistulinaceae</taxon>
        <taxon>Fistulina</taxon>
    </lineage>
</organism>
<evidence type="ECO:0000313" key="1">
    <source>
        <dbReference type="EMBL" id="KIY47497.1"/>
    </source>
</evidence>
<sequence length="461" mass="51215">MADPHLLNGLHFTADDNVVHHPLGAGSYYYETKDKFFGAILRQTGLIPATNQDKSLTIHIGVQPNNSPHTGTIVTFSVAFFVARGLKTYFRKLNEGRGSLEVIVSLDLVDTAPDDAKTEDINGVRYQRSHRATRAMDTFLPDYDDLMNKLLEYVGGDIRIQKTRQADLLSRPTVPSILKAIIQDRDVLGFKLAPGAGRLGLRAACPKAECGRADKYAVRTTYAPEASFLSRLFHAFFPGNGTSRQNTITFQCHEHGPYNVSLDSPKDVARLELNTPLRNLVRTYADGLDTLHSKGKETHLRVTGADYSGMYQEQTLFASIMRLASLASETRLPAIAAPTFVYSPLILDWAGSKLSKSLYVKKDAYSYLGSDGLDMEYLLAYSRMKESGKDVMCIIRDVERWVDEPKKLFRPYTIEYIHRLFTGQQPAHQEAMMPLNAELVTAINSAKLAVQDGVSGAGAER</sequence>
<proteinExistence type="predicted"/>
<keyword evidence="2" id="KW-1185">Reference proteome</keyword>
<evidence type="ECO:0000313" key="2">
    <source>
        <dbReference type="Proteomes" id="UP000054144"/>
    </source>
</evidence>
<reference evidence="1 2" key="1">
    <citation type="journal article" date="2015" name="Fungal Genet. Biol.">
        <title>Evolution of novel wood decay mechanisms in Agaricales revealed by the genome sequences of Fistulina hepatica and Cylindrobasidium torrendii.</title>
        <authorList>
            <person name="Floudas D."/>
            <person name="Held B.W."/>
            <person name="Riley R."/>
            <person name="Nagy L.G."/>
            <person name="Koehler G."/>
            <person name="Ransdell A.S."/>
            <person name="Younus H."/>
            <person name="Chow J."/>
            <person name="Chiniquy J."/>
            <person name="Lipzen A."/>
            <person name="Tritt A."/>
            <person name="Sun H."/>
            <person name="Haridas S."/>
            <person name="LaButti K."/>
            <person name="Ohm R.A."/>
            <person name="Kues U."/>
            <person name="Blanchette R.A."/>
            <person name="Grigoriev I.V."/>
            <person name="Minto R.E."/>
            <person name="Hibbett D.S."/>
        </authorList>
    </citation>
    <scope>NUCLEOTIDE SEQUENCE [LARGE SCALE GENOMIC DNA]</scope>
    <source>
        <strain evidence="1 2">ATCC 64428</strain>
    </source>
</reference>
<gene>
    <name evidence="1" type="ORF">FISHEDRAFT_45225</name>
</gene>
<accession>A0A0D7A916</accession>
<dbReference type="EMBL" id="KN881933">
    <property type="protein sequence ID" value="KIY47497.1"/>
    <property type="molecule type" value="Genomic_DNA"/>
</dbReference>
<dbReference type="OrthoDB" id="2149705at2759"/>
<dbReference type="Proteomes" id="UP000054144">
    <property type="component" value="Unassembled WGS sequence"/>
</dbReference>